<evidence type="ECO:0000313" key="3">
    <source>
        <dbReference type="Proteomes" id="UP000538666"/>
    </source>
</evidence>
<dbReference type="InterPro" id="IPR036249">
    <property type="entry name" value="Thioredoxin-like_sf"/>
</dbReference>
<sequence>MADTKKQLGRWLSAAITALAGLAFLFYGPGSHRLGDVRAASAEAPVFVELFTSEGCSSCPPADNLLAQIAQKVPNAVVLSEHVTYWNNLGWHDPFSSDESTLRQADYVDHLRLDSSYTPQMVVNGTREFVGSDGRAAAQAIAHVSEEVRVPVSISGLTVDGNRQASFQVQIGASKTSAQLIVVAAQDEGTKHISTGENGGHTLRHVMIARSFTEAAQIRSGAGYSGRITVALPQAIAGSGWHVVAFVEEGRGGPVVGAASAAVLVAGRV</sequence>
<dbReference type="Proteomes" id="UP000538666">
    <property type="component" value="Unassembled WGS sequence"/>
</dbReference>
<dbReference type="PANTHER" id="PTHR36057">
    <property type="match status" value="1"/>
</dbReference>
<keyword evidence="1" id="KW-1133">Transmembrane helix</keyword>
<keyword evidence="1" id="KW-0812">Transmembrane</keyword>
<dbReference type="SUPFAM" id="SSF52833">
    <property type="entry name" value="Thioredoxin-like"/>
    <property type="match status" value="1"/>
</dbReference>
<dbReference type="PANTHER" id="PTHR36057:SF1">
    <property type="entry name" value="LIPOPROTEIN LIPID ATTACHMENT SITE-LIKE PROTEIN, PUTATIVE (DUF1223)-RELATED"/>
    <property type="match status" value="1"/>
</dbReference>
<evidence type="ECO:0000313" key="2">
    <source>
        <dbReference type="EMBL" id="MBB6146641.1"/>
    </source>
</evidence>
<comment type="caution">
    <text evidence="2">The sequence shown here is derived from an EMBL/GenBank/DDBJ whole genome shotgun (WGS) entry which is preliminary data.</text>
</comment>
<gene>
    <name evidence="2" type="ORF">HNQ77_004620</name>
</gene>
<keyword evidence="1" id="KW-0472">Membrane</keyword>
<dbReference type="InterPro" id="IPR010634">
    <property type="entry name" value="DUF1223"/>
</dbReference>
<dbReference type="AlphaFoldDB" id="A0A841K675"/>
<evidence type="ECO:0008006" key="4">
    <source>
        <dbReference type="Google" id="ProtNLM"/>
    </source>
</evidence>
<evidence type="ECO:0000256" key="1">
    <source>
        <dbReference type="SAM" id="Phobius"/>
    </source>
</evidence>
<reference evidence="2 3" key="1">
    <citation type="submission" date="2020-08" db="EMBL/GenBank/DDBJ databases">
        <title>Genomic Encyclopedia of Type Strains, Phase IV (KMG-IV): sequencing the most valuable type-strain genomes for metagenomic binning, comparative biology and taxonomic classification.</title>
        <authorList>
            <person name="Goeker M."/>
        </authorList>
    </citation>
    <scope>NUCLEOTIDE SEQUENCE [LARGE SCALE GENOMIC DNA]</scope>
    <source>
        <strain evidence="2 3">DSM 103733</strain>
    </source>
</reference>
<accession>A0A841K675</accession>
<organism evidence="2 3">
    <name type="scientific">Silvibacterium bohemicum</name>
    <dbReference type="NCBI Taxonomy" id="1577686"/>
    <lineage>
        <taxon>Bacteria</taxon>
        <taxon>Pseudomonadati</taxon>
        <taxon>Acidobacteriota</taxon>
        <taxon>Terriglobia</taxon>
        <taxon>Terriglobales</taxon>
        <taxon>Acidobacteriaceae</taxon>
        <taxon>Silvibacterium</taxon>
    </lineage>
</organism>
<keyword evidence="3" id="KW-1185">Reference proteome</keyword>
<name>A0A841K675_9BACT</name>
<dbReference type="EMBL" id="JACHEK010000010">
    <property type="protein sequence ID" value="MBB6146641.1"/>
    <property type="molecule type" value="Genomic_DNA"/>
</dbReference>
<dbReference type="Pfam" id="PF06764">
    <property type="entry name" value="DUF1223"/>
    <property type="match status" value="1"/>
</dbReference>
<protein>
    <recommendedName>
        <fullName evidence="4">DUF1223 domain-containing protein</fullName>
    </recommendedName>
</protein>
<dbReference type="RefSeq" id="WP_050060330.1">
    <property type="nucleotide sequence ID" value="NZ_JACHEK010000010.1"/>
</dbReference>
<proteinExistence type="predicted"/>
<dbReference type="OrthoDB" id="9808254at2"/>
<feature type="transmembrane region" description="Helical" evidence="1">
    <location>
        <begin position="12"/>
        <end position="30"/>
    </location>
</feature>